<reference evidence="2" key="1">
    <citation type="submission" date="2022-01" db="EMBL/GenBank/DDBJ databases">
        <title>Genome Sequence Resource for Two Populations of Ditylenchus destructor, the Migratory Endoparasitic Phytonematode.</title>
        <authorList>
            <person name="Zhang H."/>
            <person name="Lin R."/>
            <person name="Xie B."/>
        </authorList>
    </citation>
    <scope>NUCLEOTIDE SEQUENCE</scope>
    <source>
        <strain evidence="2">BazhouSP</strain>
    </source>
</reference>
<gene>
    <name evidence="2" type="ORF">DdX_04324</name>
</gene>
<sequence>MDFAIFEKMNKAELFAQLKLNIVEMTQIKAENENLRKSLEALTQTTADQSKAITNLADTNAKVTVALINAQNDAKTKPQYGQPPILTNLSNVLTDAIAEGELRREKSKRAVIEKLPEKPDNEQTTAADKEFSDRHS</sequence>
<evidence type="ECO:0000313" key="3">
    <source>
        <dbReference type="Proteomes" id="UP001201812"/>
    </source>
</evidence>
<dbReference type="Proteomes" id="UP001201812">
    <property type="component" value="Unassembled WGS sequence"/>
</dbReference>
<organism evidence="2 3">
    <name type="scientific">Ditylenchus destructor</name>
    <dbReference type="NCBI Taxonomy" id="166010"/>
    <lineage>
        <taxon>Eukaryota</taxon>
        <taxon>Metazoa</taxon>
        <taxon>Ecdysozoa</taxon>
        <taxon>Nematoda</taxon>
        <taxon>Chromadorea</taxon>
        <taxon>Rhabditida</taxon>
        <taxon>Tylenchina</taxon>
        <taxon>Tylenchomorpha</taxon>
        <taxon>Sphaerularioidea</taxon>
        <taxon>Anguinidae</taxon>
        <taxon>Anguininae</taxon>
        <taxon>Ditylenchus</taxon>
    </lineage>
</organism>
<evidence type="ECO:0000313" key="2">
    <source>
        <dbReference type="EMBL" id="KAI1722029.1"/>
    </source>
</evidence>
<feature type="region of interest" description="Disordered" evidence="1">
    <location>
        <begin position="109"/>
        <end position="136"/>
    </location>
</feature>
<keyword evidence="3" id="KW-1185">Reference proteome</keyword>
<dbReference type="EMBL" id="JAKKPZ010000004">
    <property type="protein sequence ID" value="KAI1722029.1"/>
    <property type="molecule type" value="Genomic_DNA"/>
</dbReference>
<protein>
    <submittedName>
        <fullName evidence="2">Uncharacterized protein</fullName>
    </submittedName>
</protein>
<comment type="caution">
    <text evidence="2">The sequence shown here is derived from an EMBL/GenBank/DDBJ whole genome shotgun (WGS) entry which is preliminary data.</text>
</comment>
<proteinExistence type="predicted"/>
<dbReference type="AlphaFoldDB" id="A0AAD4R7N2"/>
<evidence type="ECO:0000256" key="1">
    <source>
        <dbReference type="SAM" id="MobiDB-lite"/>
    </source>
</evidence>
<accession>A0AAD4R7N2</accession>
<name>A0AAD4R7N2_9BILA</name>